<comment type="caution">
    <text evidence="3">The sequence shown here is derived from an EMBL/GenBank/DDBJ whole genome shotgun (WGS) entry which is preliminary data.</text>
</comment>
<dbReference type="PANTHER" id="PTHR46558">
    <property type="entry name" value="TRACRIPTIONAL REGULATORY PROTEIN-RELATED-RELATED"/>
    <property type="match status" value="1"/>
</dbReference>
<dbReference type="SMART" id="SM00530">
    <property type="entry name" value="HTH_XRE"/>
    <property type="match status" value="1"/>
</dbReference>
<dbReference type="InterPro" id="IPR010982">
    <property type="entry name" value="Lambda_DNA-bd_dom_sf"/>
</dbReference>
<evidence type="ECO:0000313" key="3">
    <source>
        <dbReference type="EMBL" id="MED4399844.1"/>
    </source>
</evidence>
<dbReference type="Proteomes" id="UP001342826">
    <property type="component" value="Unassembled WGS sequence"/>
</dbReference>
<evidence type="ECO:0000313" key="4">
    <source>
        <dbReference type="Proteomes" id="UP001342826"/>
    </source>
</evidence>
<sequence length="61" mass="7024">MVNKIKDFREQRDLKLKELAEKVDITAGYLRKIEKGEGTPSLKLAVRIAKVLDCTLDDLFF</sequence>
<dbReference type="InterPro" id="IPR001387">
    <property type="entry name" value="Cro/C1-type_HTH"/>
</dbReference>
<gene>
    <name evidence="3" type="ORF">P9271_00525</name>
</gene>
<dbReference type="PANTHER" id="PTHR46558:SF3">
    <property type="entry name" value="TRANSCRIPTIONAL REGULATOR"/>
    <property type="match status" value="1"/>
</dbReference>
<evidence type="ECO:0000256" key="1">
    <source>
        <dbReference type="ARBA" id="ARBA00023125"/>
    </source>
</evidence>
<keyword evidence="1" id="KW-0238">DNA-binding</keyword>
<dbReference type="Gene3D" id="1.10.260.40">
    <property type="entry name" value="lambda repressor-like DNA-binding domains"/>
    <property type="match status" value="1"/>
</dbReference>
<dbReference type="EMBL" id="JARTFS010000001">
    <property type="protein sequence ID" value="MED4399844.1"/>
    <property type="molecule type" value="Genomic_DNA"/>
</dbReference>
<protein>
    <submittedName>
        <fullName evidence="3">Helix-turn-helix transcriptional regulator</fullName>
    </submittedName>
</protein>
<reference evidence="3 4" key="1">
    <citation type="submission" date="2023-03" db="EMBL/GenBank/DDBJ databases">
        <title>Bacillus Genome Sequencing.</title>
        <authorList>
            <person name="Dunlap C."/>
        </authorList>
    </citation>
    <scope>NUCLEOTIDE SEQUENCE [LARGE SCALE GENOMIC DNA]</scope>
    <source>
        <strain evidence="3 4">NRS-1717</strain>
    </source>
</reference>
<organism evidence="3 4">
    <name type="scientific">Metabacillus fastidiosus</name>
    <dbReference type="NCBI Taxonomy" id="1458"/>
    <lineage>
        <taxon>Bacteria</taxon>
        <taxon>Bacillati</taxon>
        <taxon>Bacillota</taxon>
        <taxon>Bacilli</taxon>
        <taxon>Bacillales</taxon>
        <taxon>Bacillaceae</taxon>
        <taxon>Metabacillus</taxon>
    </lineage>
</organism>
<evidence type="ECO:0000259" key="2">
    <source>
        <dbReference type="PROSITE" id="PS50943"/>
    </source>
</evidence>
<accession>A0ABU6NRR7</accession>
<dbReference type="CDD" id="cd00093">
    <property type="entry name" value="HTH_XRE"/>
    <property type="match status" value="1"/>
</dbReference>
<name>A0ABU6NRR7_9BACI</name>
<dbReference type="PROSITE" id="PS50943">
    <property type="entry name" value="HTH_CROC1"/>
    <property type="match status" value="1"/>
</dbReference>
<dbReference type="SUPFAM" id="SSF47413">
    <property type="entry name" value="lambda repressor-like DNA-binding domains"/>
    <property type="match status" value="1"/>
</dbReference>
<feature type="domain" description="HTH cro/C1-type" evidence="2">
    <location>
        <begin position="5"/>
        <end position="59"/>
    </location>
</feature>
<proteinExistence type="predicted"/>
<dbReference type="Pfam" id="PF01381">
    <property type="entry name" value="HTH_3"/>
    <property type="match status" value="1"/>
</dbReference>
<keyword evidence="4" id="KW-1185">Reference proteome</keyword>
<dbReference type="RefSeq" id="WP_328014568.1">
    <property type="nucleotide sequence ID" value="NZ_JARTFS010000001.1"/>
</dbReference>